<keyword evidence="2" id="KW-1185">Reference proteome</keyword>
<gene>
    <name evidence="1" type="ordered locus">WEN_03025</name>
</gene>
<evidence type="ECO:0000313" key="2">
    <source>
        <dbReference type="Proteomes" id="UP000009005"/>
    </source>
</evidence>
<organism evidence="1 2">
    <name type="scientific">Mycoplasma wenyonii (strain Massachusetts)</name>
    <name type="common">Eperythrozoon wenyonii</name>
    <dbReference type="NCBI Taxonomy" id="1197325"/>
    <lineage>
        <taxon>Bacteria</taxon>
        <taxon>Bacillati</taxon>
        <taxon>Mycoplasmatota</taxon>
        <taxon>Mollicutes</taxon>
        <taxon>Mycoplasmataceae</taxon>
        <taxon>Mycoplasma</taxon>
    </lineage>
</organism>
<evidence type="ECO:0000313" key="1">
    <source>
        <dbReference type="EMBL" id="AFN65388.1"/>
    </source>
</evidence>
<dbReference type="HOGENOM" id="CLU_106274_0_0_14"/>
<dbReference type="STRING" id="1197325.WEN_03025"/>
<dbReference type="EMBL" id="CP003703">
    <property type="protein sequence ID" value="AFN65388.1"/>
    <property type="molecule type" value="Genomic_DNA"/>
</dbReference>
<dbReference type="KEGG" id="mwe:WEN_03025"/>
<dbReference type="Proteomes" id="UP000009005">
    <property type="component" value="Chromosome"/>
</dbReference>
<dbReference type="PATRIC" id="fig|1197325.3.peg.654"/>
<dbReference type="AlphaFoldDB" id="I6Z6Z6"/>
<proteinExistence type="predicted"/>
<protein>
    <submittedName>
        <fullName evidence="1">Uncharacterized protein</fullName>
    </submittedName>
</protein>
<name>I6Z6Z6_MYCWM</name>
<sequence>MFFGRYCFLRPFYSITYRAKYNNSSCWIDCGGGEVKETISTIPEVIPQPEPKPAPLLPPTPNKPEIKETKVFQQAMKEMVREGDGKPVTGLGCFWIPQLPGAELFFCFDRGDSGIFPYLFHYSYRGRGATNEKLQKVMSMTAKEATFRDGKSSPISPKLKPYLQWISSKWKTASFDPSKYCRVAEKETGGNYLLTCSPDNSHSEPAWSKEVPRGAVEVAKPELMTTA</sequence>
<reference evidence="1 2" key="1">
    <citation type="journal article" date="2012" name="J. Bacteriol.">
        <title>Complete genome sequence of Mycoplasma wenyonii strain Massachusetts.</title>
        <authorList>
            <person name="Dos Santos A.P."/>
            <person name="Guimaraes A.M."/>
            <person name="do Nascimento N.C."/>
            <person name="Sanmiguel P.J."/>
            <person name="Messick J.B."/>
        </authorList>
    </citation>
    <scope>NUCLEOTIDE SEQUENCE [LARGE SCALE GENOMIC DNA]</scope>
    <source>
        <strain evidence="1 2">Massachusetts</strain>
    </source>
</reference>
<accession>I6Z6Z6</accession>